<reference evidence="1" key="1">
    <citation type="submission" date="2019-11" db="EMBL/GenBank/DDBJ databases">
        <title>Nori genome reveals adaptations in red seaweeds to the harsh intertidal environment.</title>
        <authorList>
            <person name="Wang D."/>
            <person name="Mao Y."/>
        </authorList>
    </citation>
    <scope>NUCLEOTIDE SEQUENCE</scope>
    <source>
        <tissue evidence="1">Gametophyte</tissue>
    </source>
</reference>
<keyword evidence="2" id="KW-1185">Reference proteome</keyword>
<evidence type="ECO:0000313" key="2">
    <source>
        <dbReference type="Proteomes" id="UP000798662"/>
    </source>
</evidence>
<proteinExistence type="predicted"/>
<protein>
    <submittedName>
        <fullName evidence="1">Uncharacterized protein</fullName>
    </submittedName>
</protein>
<sequence>MMGVPAALALLLVLLTAALFWRRRAAAAGGGAGASSRPSAVGAPGGGGGGGSAGGGAAGAPLRKVTAAELARHNTEHDVWLAIDGRVYDFSSYIDLHPGGLALLNNAGGDATAGFHGDQHPQRVNDLSGCARVLSRVAGWGWAPLGRGVGRLSTTWSGSWYRSSGRGARARWGHRPPTVRPHLGGGTLRLRGASPAARCPALWSAAARGRRGGGREEGRGGGVGGRRWVY</sequence>
<evidence type="ECO:0000313" key="1">
    <source>
        <dbReference type="EMBL" id="KAK1859166.1"/>
    </source>
</evidence>
<gene>
    <name evidence="1" type="ORF">I4F81_001763</name>
</gene>
<accession>A0ACC3BN43</accession>
<organism evidence="1 2">
    <name type="scientific">Pyropia yezoensis</name>
    <name type="common">Susabi-nori</name>
    <name type="synonym">Porphyra yezoensis</name>
    <dbReference type="NCBI Taxonomy" id="2788"/>
    <lineage>
        <taxon>Eukaryota</taxon>
        <taxon>Rhodophyta</taxon>
        <taxon>Bangiophyceae</taxon>
        <taxon>Bangiales</taxon>
        <taxon>Bangiaceae</taxon>
        <taxon>Pyropia</taxon>
    </lineage>
</organism>
<comment type="caution">
    <text evidence="1">The sequence shown here is derived from an EMBL/GenBank/DDBJ whole genome shotgun (WGS) entry which is preliminary data.</text>
</comment>
<name>A0ACC3BN43_PYRYE</name>
<dbReference type="EMBL" id="CM020618">
    <property type="protein sequence ID" value="KAK1859166.1"/>
    <property type="molecule type" value="Genomic_DNA"/>
</dbReference>
<dbReference type="Proteomes" id="UP000798662">
    <property type="component" value="Chromosome 1"/>
</dbReference>